<keyword evidence="1" id="KW-1133">Transmembrane helix</keyword>
<organism evidence="2 3">
    <name type="scientific">Jannaschia aquimarina</name>
    <dbReference type="NCBI Taxonomy" id="935700"/>
    <lineage>
        <taxon>Bacteria</taxon>
        <taxon>Pseudomonadati</taxon>
        <taxon>Pseudomonadota</taxon>
        <taxon>Alphaproteobacteria</taxon>
        <taxon>Rhodobacterales</taxon>
        <taxon>Roseobacteraceae</taxon>
        <taxon>Jannaschia</taxon>
    </lineage>
</organism>
<keyword evidence="3" id="KW-1185">Reference proteome</keyword>
<feature type="transmembrane region" description="Helical" evidence="1">
    <location>
        <begin position="118"/>
        <end position="136"/>
    </location>
</feature>
<dbReference type="STRING" id="935700.jaqu_08770"/>
<dbReference type="PATRIC" id="fig|935700.4.peg.922"/>
<name>A0A0D1DBN6_9RHOB</name>
<sequence length="234" mass="25951">MGGARRGAKPFPLRHPPGVANLPDVTMTIPLWLMLLLVVGLGSAVVAWLLPREGTGPAHEWVEKLGLDHLPRPISAVSVTIWGVLFALFLYGLVWLLIDLAARDQGNMRDFRTSLLAVAAMVAGVSGLVAFPLTLIRTRQGERQTYAREQDLVTDRINKAVENLGAEKTVRRHRKNSKGVLLYEDGEDKKPDFKKPIITEETVPNLEVRIGGLFALDRIARENLGFHVQIMQIL</sequence>
<feature type="transmembrane region" description="Helical" evidence="1">
    <location>
        <begin position="74"/>
        <end position="98"/>
    </location>
</feature>
<evidence type="ECO:0000313" key="3">
    <source>
        <dbReference type="Proteomes" id="UP000032232"/>
    </source>
</evidence>
<proteinExistence type="predicted"/>
<reference evidence="2 3" key="1">
    <citation type="submission" date="2015-02" db="EMBL/GenBank/DDBJ databases">
        <title>Genome Sequence of Jannaschia aquimarina DSM28248, a member of the Roseobacter clade.</title>
        <authorList>
            <person name="Voget S."/>
            <person name="Daniel R."/>
        </authorList>
    </citation>
    <scope>NUCLEOTIDE SEQUENCE [LARGE SCALE GENOMIC DNA]</scope>
    <source>
        <strain evidence="2 3">GSW-M26</strain>
    </source>
</reference>
<feature type="transmembrane region" description="Helical" evidence="1">
    <location>
        <begin position="29"/>
        <end position="50"/>
    </location>
</feature>
<keyword evidence="1" id="KW-0812">Transmembrane</keyword>
<dbReference type="EMBL" id="JYFE01000019">
    <property type="protein sequence ID" value="KIT17388.1"/>
    <property type="molecule type" value="Genomic_DNA"/>
</dbReference>
<protein>
    <submittedName>
        <fullName evidence="2">Uncharacterized protein</fullName>
    </submittedName>
</protein>
<comment type="caution">
    <text evidence="2">The sequence shown here is derived from an EMBL/GenBank/DDBJ whole genome shotgun (WGS) entry which is preliminary data.</text>
</comment>
<dbReference type="Proteomes" id="UP000032232">
    <property type="component" value="Unassembled WGS sequence"/>
</dbReference>
<gene>
    <name evidence="2" type="ORF">jaqu_08770</name>
</gene>
<keyword evidence="1" id="KW-0472">Membrane</keyword>
<evidence type="ECO:0000313" key="2">
    <source>
        <dbReference type="EMBL" id="KIT17388.1"/>
    </source>
</evidence>
<evidence type="ECO:0000256" key="1">
    <source>
        <dbReference type="SAM" id="Phobius"/>
    </source>
</evidence>
<dbReference type="AlphaFoldDB" id="A0A0D1DBN6"/>
<accession>A0A0D1DBN6</accession>